<organism evidence="1">
    <name type="scientific">marine sediment metagenome</name>
    <dbReference type="NCBI Taxonomy" id="412755"/>
    <lineage>
        <taxon>unclassified sequences</taxon>
        <taxon>metagenomes</taxon>
        <taxon>ecological metagenomes</taxon>
    </lineage>
</organism>
<accession>A0A0F8XTZ4</accession>
<evidence type="ECO:0000313" key="1">
    <source>
        <dbReference type="EMBL" id="KKK72587.1"/>
    </source>
</evidence>
<name>A0A0F8XTZ4_9ZZZZ</name>
<protein>
    <submittedName>
        <fullName evidence="1">Uncharacterized protein</fullName>
    </submittedName>
</protein>
<sequence>RSNSCGFRFFVLLVDRGGTDFW</sequence>
<reference evidence="1" key="1">
    <citation type="journal article" date="2015" name="Nature">
        <title>Complex archaea that bridge the gap between prokaryotes and eukaryotes.</title>
        <authorList>
            <person name="Spang A."/>
            <person name="Saw J.H."/>
            <person name="Jorgensen S.L."/>
            <person name="Zaremba-Niedzwiedzka K."/>
            <person name="Martijn J."/>
            <person name="Lind A.E."/>
            <person name="van Eijk R."/>
            <person name="Schleper C."/>
            <person name="Guy L."/>
            <person name="Ettema T.J."/>
        </authorList>
    </citation>
    <scope>NUCLEOTIDE SEQUENCE</scope>
</reference>
<feature type="non-terminal residue" evidence="1">
    <location>
        <position position="1"/>
    </location>
</feature>
<dbReference type="AlphaFoldDB" id="A0A0F8XTZ4"/>
<comment type="caution">
    <text evidence="1">The sequence shown here is derived from an EMBL/GenBank/DDBJ whole genome shotgun (WGS) entry which is preliminary data.</text>
</comment>
<dbReference type="EMBL" id="LAZR01057185">
    <property type="protein sequence ID" value="KKK72587.1"/>
    <property type="molecule type" value="Genomic_DNA"/>
</dbReference>
<proteinExistence type="predicted"/>
<gene>
    <name evidence="1" type="ORF">LCGC14_2902360</name>
</gene>